<evidence type="ECO:0000313" key="3">
    <source>
        <dbReference type="Proteomes" id="UP001319200"/>
    </source>
</evidence>
<reference evidence="2 3" key="1">
    <citation type="submission" date="2021-05" db="EMBL/GenBank/DDBJ databases">
        <title>A Polyphasic approach of four new species of the genus Ohtaekwangia: Ohtaekwangia histidinii sp. nov., Ohtaekwangia cretensis sp. nov., Ohtaekwangia indiensis sp. nov., Ohtaekwangia reichenbachii sp. nov. from diverse environment.</title>
        <authorList>
            <person name="Octaviana S."/>
        </authorList>
    </citation>
    <scope>NUCLEOTIDE SEQUENCE [LARGE SCALE GENOMIC DNA]</scope>
    <source>
        <strain evidence="2 3">PWU4</strain>
    </source>
</reference>
<dbReference type="SMART" id="SM00347">
    <property type="entry name" value="HTH_MARR"/>
    <property type="match status" value="1"/>
</dbReference>
<organism evidence="2 3">
    <name type="scientific">Chryseosolibacter histidini</name>
    <dbReference type="NCBI Taxonomy" id="2782349"/>
    <lineage>
        <taxon>Bacteria</taxon>
        <taxon>Pseudomonadati</taxon>
        <taxon>Bacteroidota</taxon>
        <taxon>Cytophagia</taxon>
        <taxon>Cytophagales</taxon>
        <taxon>Chryseotaleaceae</taxon>
        <taxon>Chryseosolibacter</taxon>
    </lineage>
</organism>
<feature type="domain" description="HTH marR-type" evidence="1">
    <location>
        <begin position="1"/>
        <end position="137"/>
    </location>
</feature>
<dbReference type="RefSeq" id="WP_254166638.1">
    <property type="nucleotide sequence ID" value="NZ_JAHESF010000021.1"/>
</dbReference>
<dbReference type="PROSITE" id="PS50995">
    <property type="entry name" value="HTH_MARR_2"/>
    <property type="match status" value="1"/>
</dbReference>
<protein>
    <submittedName>
        <fullName evidence="2">MarR family winged helix-turn-helix transcriptional regulator</fullName>
    </submittedName>
</protein>
<dbReference type="EMBL" id="JAHESF010000021">
    <property type="protein sequence ID" value="MBT1699118.1"/>
    <property type="molecule type" value="Genomic_DNA"/>
</dbReference>
<dbReference type="PANTHER" id="PTHR33164">
    <property type="entry name" value="TRANSCRIPTIONAL REGULATOR, MARR FAMILY"/>
    <property type="match status" value="1"/>
</dbReference>
<dbReference type="SUPFAM" id="SSF46785">
    <property type="entry name" value="Winged helix' DNA-binding domain"/>
    <property type="match status" value="1"/>
</dbReference>
<dbReference type="AlphaFoldDB" id="A0AAP2DPR9"/>
<dbReference type="InterPro" id="IPR000835">
    <property type="entry name" value="HTH_MarR-typ"/>
</dbReference>
<name>A0AAP2DPR9_9BACT</name>
<dbReference type="PANTHER" id="PTHR33164:SF43">
    <property type="entry name" value="HTH-TYPE TRANSCRIPTIONAL REPRESSOR YETL"/>
    <property type="match status" value="1"/>
</dbReference>
<comment type="caution">
    <text evidence="2">The sequence shown here is derived from an EMBL/GenBank/DDBJ whole genome shotgun (WGS) entry which is preliminary data.</text>
</comment>
<evidence type="ECO:0000313" key="2">
    <source>
        <dbReference type="EMBL" id="MBT1699118.1"/>
    </source>
</evidence>
<dbReference type="GO" id="GO:0003700">
    <property type="term" value="F:DNA-binding transcription factor activity"/>
    <property type="evidence" value="ECO:0007669"/>
    <property type="project" value="InterPro"/>
</dbReference>
<dbReference type="Gene3D" id="1.10.10.10">
    <property type="entry name" value="Winged helix-like DNA-binding domain superfamily/Winged helix DNA-binding domain"/>
    <property type="match status" value="1"/>
</dbReference>
<gene>
    <name evidence="2" type="ORF">KK083_19640</name>
</gene>
<dbReference type="Pfam" id="PF01047">
    <property type="entry name" value="MarR"/>
    <property type="match status" value="1"/>
</dbReference>
<dbReference type="Proteomes" id="UP001319200">
    <property type="component" value="Unassembled WGS sequence"/>
</dbReference>
<proteinExistence type="predicted"/>
<dbReference type="InterPro" id="IPR036388">
    <property type="entry name" value="WH-like_DNA-bd_sf"/>
</dbReference>
<dbReference type="GO" id="GO:0006950">
    <property type="term" value="P:response to stress"/>
    <property type="evidence" value="ECO:0007669"/>
    <property type="project" value="TreeGrafter"/>
</dbReference>
<keyword evidence="3" id="KW-1185">Reference proteome</keyword>
<sequence>MDHDQIRAVREFSRFYTNIIGLLNQHLPESPFTLPEARILYELNQHQPCTASHLLESLSMDRGYLSRIVAQFEKKKIIARKRSKEDGRAYFLSLTATGKKMFARLDAATHRQVETLLKPMTEAQRKKLLHHMGEIRTLFIQHQADNGK</sequence>
<dbReference type="InterPro" id="IPR039422">
    <property type="entry name" value="MarR/SlyA-like"/>
</dbReference>
<dbReference type="InterPro" id="IPR036390">
    <property type="entry name" value="WH_DNA-bd_sf"/>
</dbReference>
<accession>A0AAP2DPR9</accession>
<evidence type="ECO:0000259" key="1">
    <source>
        <dbReference type="PROSITE" id="PS50995"/>
    </source>
</evidence>